<dbReference type="RefSeq" id="WP_381091750.1">
    <property type="nucleotide sequence ID" value="NZ_JBHUDX010000118.1"/>
</dbReference>
<feature type="compositionally biased region" description="Gly residues" evidence="1">
    <location>
        <begin position="11"/>
        <end position="23"/>
    </location>
</feature>
<sequence length="162" mass="16942">MSASGDTEHQGNGGRSGRQGDVGRGGHSEARIAVAAVDDHPVVLLGLRTYFAEHTADIELVHVAPDVDALLAGLHPPPSPAGPSAGALPGAPPDSSPGALPGMLPAMPSVVLLDLRLRDRKAVDDNVRRLRAAGARVLGLHHRAPARRGNARRWTRGPRVWC</sequence>
<gene>
    <name evidence="2" type="ORF">ACFSL4_34645</name>
</gene>
<dbReference type="EMBL" id="JBHUDX010000118">
    <property type="protein sequence ID" value="MFD1663170.1"/>
    <property type="molecule type" value="Genomic_DNA"/>
</dbReference>
<comment type="caution">
    <text evidence="2">The sequence shown here is derived from an EMBL/GenBank/DDBJ whole genome shotgun (WGS) entry which is preliminary data.</text>
</comment>
<accession>A0ABW4J0L1</accession>
<evidence type="ECO:0000313" key="2">
    <source>
        <dbReference type="EMBL" id="MFD1663170.1"/>
    </source>
</evidence>
<keyword evidence="3" id="KW-1185">Reference proteome</keyword>
<feature type="region of interest" description="Disordered" evidence="1">
    <location>
        <begin position="74"/>
        <end position="101"/>
    </location>
</feature>
<protein>
    <recommendedName>
        <fullName evidence="4">Response regulator transcription factor</fullName>
    </recommendedName>
</protein>
<feature type="region of interest" description="Disordered" evidence="1">
    <location>
        <begin position="1"/>
        <end position="26"/>
    </location>
</feature>
<proteinExistence type="predicted"/>
<evidence type="ECO:0000256" key="1">
    <source>
        <dbReference type="SAM" id="MobiDB-lite"/>
    </source>
</evidence>
<evidence type="ECO:0000313" key="3">
    <source>
        <dbReference type="Proteomes" id="UP001597261"/>
    </source>
</evidence>
<organism evidence="2 3">
    <name type="scientific">Streptomyces caeni</name>
    <dbReference type="NCBI Taxonomy" id="2307231"/>
    <lineage>
        <taxon>Bacteria</taxon>
        <taxon>Bacillati</taxon>
        <taxon>Actinomycetota</taxon>
        <taxon>Actinomycetes</taxon>
        <taxon>Kitasatosporales</taxon>
        <taxon>Streptomycetaceae</taxon>
        <taxon>Streptomyces</taxon>
    </lineage>
</organism>
<name>A0ABW4J0L1_9ACTN</name>
<dbReference type="Proteomes" id="UP001597261">
    <property type="component" value="Unassembled WGS sequence"/>
</dbReference>
<reference evidence="3" key="1">
    <citation type="journal article" date="2019" name="Int. J. Syst. Evol. Microbiol.">
        <title>The Global Catalogue of Microorganisms (GCM) 10K type strain sequencing project: providing services to taxonomists for standard genome sequencing and annotation.</title>
        <authorList>
            <consortium name="The Broad Institute Genomics Platform"/>
            <consortium name="The Broad Institute Genome Sequencing Center for Infectious Disease"/>
            <person name="Wu L."/>
            <person name="Ma J."/>
        </authorList>
    </citation>
    <scope>NUCLEOTIDE SEQUENCE [LARGE SCALE GENOMIC DNA]</scope>
    <source>
        <strain evidence="3">CGMCC 1.12470</strain>
    </source>
</reference>
<evidence type="ECO:0008006" key="4">
    <source>
        <dbReference type="Google" id="ProtNLM"/>
    </source>
</evidence>